<feature type="coiled-coil region" evidence="1">
    <location>
        <begin position="991"/>
        <end position="1018"/>
    </location>
</feature>
<feature type="region of interest" description="Disordered" evidence="2">
    <location>
        <begin position="1322"/>
        <end position="1344"/>
    </location>
</feature>
<dbReference type="OrthoDB" id="79876at2759"/>
<reference evidence="3 4" key="1">
    <citation type="journal article" date="2013" name="PLoS Genet.">
        <title>Distinctive expansion of potential virulence genes in the genome of the oomycete fish pathogen Saprolegnia parasitica.</title>
        <authorList>
            <person name="Jiang R.H."/>
            <person name="de Bruijn I."/>
            <person name="Haas B.J."/>
            <person name="Belmonte R."/>
            <person name="Lobach L."/>
            <person name="Christie J."/>
            <person name="van den Ackerveken G."/>
            <person name="Bottin A."/>
            <person name="Bulone V."/>
            <person name="Diaz-Moreno S.M."/>
            <person name="Dumas B."/>
            <person name="Fan L."/>
            <person name="Gaulin E."/>
            <person name="Govers F."/>
            <person name="Grenville-Briggs L.J."/>
            <person name="Horner N.R."/>
            <person name="Levin J.Z."/>
            <person name="Mammella M."/>
            <person name="Meijer H.J."/>
            <person name="Morris P."/>
            <person name="Nusbaum C."/>
            <person name="Oome S."/>
            <person name="Phillips A.J."/>
            <person name="van Rooyen D."/>
            <person name="Rzeszutek E."/>
            <person name="Saraiva M."/>
            <person name="Secombes C.J."/>
            <person name="Seidl M.F."/>
            <person name="Snel B."/>
            <person name="Stassen J.H."/>
            <person name="Sykes S."/>
            <person name="Tripathy S."/>
            <person name="van den Berg H."/>
            <person name="Vega-Arreguin J.C."/>
            <person name="Wawra S."/>
            <person name="Young S.K."/>
            <person name="Zeng Q."/>
            <person name="Dieguez-Uribeondo J."/>
            <person name="Russ C."/>
            <person name="Tyler B.M."/>
            <person name="van West P."/>
        </authorList>
    </citation>
    <scope>NUCLEOTIDE SEQUENCE [LARGE SCALE GENOMIC DNA]</scope>
    <source>
        <strain evidence="3 4">CBS 223.65</strain>
    </source>
</reference>
<evidence type="ECO:0000256" key="1">
    <source>
        <dbReference type="SAM" id="Coils"/>
    </source>
</evidence>
<organism evidence="3 4">
    <name type="scientific">Saprolegnia parasitica (strain CBS 223.65)</name>
    <dbReference type="NCBI Taxonomy" id="695850"/>
    <lineage>
        <taxon>Eukaryota</taxon>
        <taxon>Sar</taxon>
        <taxon>Stramenopiles</taxon>
        <taxon>Oomycota</taxon>
        <taxon>Saprolegniomycetes</taxon>
        <taxon>Saprolegniales</taxon>
        <taxon>Saprolegniaceae</taxon>
        <taxon>Saprolegnia</taxon>
    </lineage>
</organism>
<dbReference type="KEGG" id="spar:SPRG_13720"/>
<dbReference type="VEuPathDB" id="FungiDB:SPRG_13720"/>
<evidence type="ECO:0000256" key="2">
    <source>
        <dbReference type="SAM" id="MobiDB-lite"/>
    </source>
</evidence>
<evidence type="ECO:0000313" key="3">
    <source>
        <dbReference type="EMBL" id="KDO21220.1"/>
    </source>
</evidence>
<feature type="coiled-coil region" evidence="1">
    <location>
        <begin position="1527"/>
        <end position="1589"/>
    </location>
</feature>
<keyword evidence="1" id="KW-0175">Coiled coil</keyword>
<feature type="compositionally biased region" description="Basic residues" evidence="2">
    <location>
        <begin position="1924"/>
        <end position="1935"/>
    </location>
</feature>
<feature type="coiled-coil region" evidence="1">
    <location>
        <begin position="1131"/>
        <end position="1257"/>
    </location>
</feature>
<feature type="region of interest" description="Disordered" evidence="2">
    <location>
        <begin position="1887"/>
        <end position="1961"/>
    </location>
</feature>
<dbReference type="RefSeq" id="XP_012208053.1">
    <property type="nucleotide sequence ID" value="XM_012352663.1"/>
</dbReference>
<dbReference type="GeneID" id="24135581"/>
<feature type="compositionally biased region" description="Acidic residues" evidence="2">
    <location>
        <begin position="1907"/>
        <end position="1918"/>
    </location>
</feature>
<evidence type="ECO:0000313" key="4">
    <source>
        <dbReference type="Proteomes" id="UP000030745"/>
    </source>
</evidence>
<dbReference type="EMBL" id="KK583292">
    <property type="protein sequence ID" value="KDO21220.1"/>
    <property type="molecule type" value="Genomic_DNA"/>
</dbReference>
<feature type="compositionally biased region" description="Basic and acidic residues" evidence="2">
    <location>
        <begin position="361"/>
        <end position="375"/>
    </location>
</feature>
<name>A0A067BWM3_SAPPC</name>
<feature type="region of interest" description="Disordered" evidence="2">
    <location>
        <begin position="1732"/>
        <end position="1871"/>
    </location>
</feature>
<sequence>MRIVMIHALRHSQAPIEAAFARLWPTASLANLTDDSLAADLAALVRADPPAPGAAPRLYDPIQARFHFLSSYATTEMAGDALLFTCSAFGSYIDAVAARVAPTPVLKPNEAMLDDLLVMARASNATEADPFVVALAATFYPTLGSMLEEIDALRGASPDVHLRIVPVHIEGALEALNAGDSDRHNALAAAAVSAALAATPVHAVALAQFSLAQSAPLVAATTSLPVLTTPDAAVAALRRRLLATSSSDVGCHRNRSTYSEDMEKKTVLTDDWESDLAAIIEKTNQNLNLLRKIGEKREDAPAKKAMAMMSRAKSSNALGAAREPTAGNDRTRASIATDASIHKWKQVLDDSTTLKRHIAHKMLESTKAKDKDKGPRRAASSAWEAPSTVNTNQDDREARAAHQPLLSLDEIKKSLQVDIASRASLLEKQIADLRTDYQTIAGESGAASLKLQQLSTQLEAKANHVSSVEHTLQEQSAILGRLDVQANHVLKWKAAVDIDLQTQTAKAALVDGLEKKVVSLERTVAELATRLAKASDVEQSIEHCTLRISQLEAKAAKSFDTATLTHTMETVVTKAMQAYDDRLTRRLEALTDMQETKNASFLKTIQGQRENYEKAIQYALEASVGDLRNEVDAHTKRTDARSQDMATSLDLRLTALAKRVATVETKSSAIESDGDATKNASERDELLKKAVLRHIADTYVSKQQVTTLLVDELEARGTISAWKRLETSVSKMYREFDQKWHDATKWVDDLKLQVEKTSAGLLTMQSSVQKSHVTETQALRAKLLQCVNELDQLQSTKLDMDAHFARLEKDRDMQIQKLQSRVSEAEAKRDADVLALQNALQSKLLQIASTSGQVEVMKALWKHEQSTLRVCKSDLSSARHEALSYKLKLQSAEKDKARTALDQKQAMDRLTDRLARLQKQWQAADRDRAAAQTSLHALLQDDARKRAKLATLQGVLQRLQAAAAAQPPQATAPPSELEATVHEMAAQTHTIHALRANVTELEAAKKALESNLQASRVSFEAELAALQASHDSTLAAREAALTQISNALASQSAQHTHVCAVLTTMAKDVGASIEAADESALACVAALQTTWAERVQQWETVQAQAQAESATAIETLRTQLADAAAIHENDKVALEARISTLAIELETLLEEKAQLEAHVRTQEDAVAQLHQEYQTDGSSLEARIEALQDELASRVNDVEQLRNELASASEATSALEEELYEARTTLETMTDATASEKAELEAKMRALEDALSTSHDDMKALGSAREEDAIQHSDAIASLETAIAARDATILALTSEKEALVLAQGTLKADSDASLAAWAAKEAETPSRQRKRPMPPLHVQRSATTAMEDDLRRLVTELRLPCAESTSTLVATLQAHVAELQAALDDASDERDAIVTALDVSSLDDVPAAAAQLRQSSMDTVQNLAAAEKALALLRLELEARSNDLEATRASLARLEASAACDKAAALAALQATEAQWTAELAQSKAALAPLELEVAAKSCEVEALQSQVVVAEAALARCDSEMSWLLHEITVDVEALRGEVDTLEDATEAHMQTLLESQAAHDEQYSAIGHAQDRLEGLQSQLQTLRQQVAAVPMQLYQLQHLQSSLTTEATAVHKQRDEHEKERLRLRLLESECAANAEVAFTELTALFAAHGGDTSQHAYIMKTMSHLPSLAARLQSVAATIGTMTAHSTDARTHAAGDGALPKTSVADIEGVANHDDTTHGHGAAFHEAATEEDGDDDGVVSDSNEDTIEKRPNANGSEATIQALAVPNNRPASPTAADDTPCDMHKATSFASDDDNDDNDDVHDDDDDAQEESADDEPQETEIDTRVLSPEGLDLRGDAHEGADDAAESDAELSDDFDAEYDEPEVATDSAVGAIHSNAVDLAPLPEYEADEGPDEKATEIAAEVDNDRSDDESEQMHVCKTRTGTKHTPRHVPPSASRGPRPMLPTMLPSIAVGIP</sequence>
<feature type="compositionally biased region" description="Acidic residues" evidence="2">
    <location>
        <begin position="1734"/>
        <end position="1750"/>
    </location>
</feature>
<feature type="compositionally biased region" description="Acidic residues" evidence="2">
    <location>
        <begin position="1848"/>
        <end position="1870"/>
    </location>
</feature>
<feature type="region of interest" description="Disordered" evidence="2">
    <location>
        <begin position="361"/>
        <end position="397"/>
    </location>
</feature>
<feature type="coiled-coil region" evidence="1">
    <location>
        <begin position="510"/>
        <end position="554"/>
    </location>
</feature>
<dbReference type="OMA" id="YPANIMS"/>
<accession>A0A067BWM3</accession>
<dbReference type="Proteomes" id="UP000030745">
    <property type="component" value="Unassembled WGS sequence"/>
</dbReference>
<proteinExistence type="predicted"/>
<keyword evidence="4" id="KW-1185">Reference proteome</keyword>
<gene>
    <name evidence="3" type="ORF">SPRG_13720</name>
</gene>
<feature type="coiled-coil region" evidence="1">
    <location>
        <begin position="875"/>
        <end position="927"/>
    </location>
</feature>
<feature type="compositionally biased region" description="Acidic residues" evidence="2">
    <location>
        <begin position="1796"/>
        <end position="1826"/>
    </location>
</feature>
<protein>
    <submittedName>
        <fullName evidence="3">Uncharacterized protein</fullName>
    </submittedName>
</protein>
<feature type="compositionally biased region" description="Basic and acidic residues" evidence="2">
    <location>
        <begin position="1837"/>
        <end position="1847"/>
    </location>
</feature>